<reference evidence="1" key="1">
    <citation type="submission" date="2020-09" db="EMBL/GenBank/DDBJ databases">
        <title>Leviviricetes taxonomy.</title>
        <authorList>
            <person name="Stockdale S.R."/>
            <person name="Callanan J."/>
            <person name="Adriaenssens E.M."/>
            <person name="Kuhn J.H."/>
            <person name="Rumnieks J."/>
            <person name="Shkoporov A."/>
            <person name="Draper L.A."/>
            <person name="Ross P."/>
            <person name="Hill C."/>
        </authorList>
    </citation>
    <scope>NUCLEOTIDE SEQUENCE</scope>
</reference>
<sequence>MSQFARHELQTKWPAEQVGQIFDINTGQFLYNGYKVVKTGAEEMWDSGGNPIRNGHYVGGGTFRMLRTVTDRTGSSTISCRRYNAPDRPYYTGKFFATDPGIGIEGRYNDYASLVNDALTFNEDSLRNQAWDRLRPDKPQMDLALAIFELREIPEMLRQRFLHRGLNGIGDYYLALKFGWEPLLRDVRNFVLTMFDAKKRLTQLQRDQGRPVRRRVNMSHTEGKSDIVKGQSYGAWDMPLVTQAYAGPPHFEDWVEWGSSTWASGQFVFYLPEFKDSWQWKAKMYSRIMGLTPSPATVYKAIPWSWLVDWFSDLGTYIENNAGTSVVDSLVANYAYAMQHKYIRTCKTTTGNIFVGDSFTSASATTKRIYESKGRTVLGVFGPSVSQGSLSDRQVAILGALGLSRL</sequence>
<protein>
    <submittedName>
        <fullName evidence="1">Maturation protein</fullName>
    </submittedName>
</protein>
<keyword evidence="2" id="KW-1185">Reference proteome</keyword>
<dbReference type="RefSeq" id="YP_010770957.1">
    <property type="nucleotide sequence ID" value="NC_074443.1"/>
</dbReference>
<gene>
    <name evidence="1" type="primary">SRR6255733_5_1</name>
</gene>
<evidence type="ECO:0000313" key="2">
    <source>
        <dbReference type="Proteomes" id="UP000679279"/>
    </source>
</evidence>
<evidence type="ECO:0000313" key="1">
    <source>
        <dbReference type="EMBL" id="DAD52555.1"/>
    </source>
</evidence>
<name>A0A8S5L4U1_9VIRU</name>
<dbReference type="EMBL" id="BK014139">
    <property type="protein sequence ID" value="DAD52555.1"/>
    <property type="molecule type" value="Genomic_RNA"/>
</dbReference>
<proteinExistence type="predicted"/>
<dbReference type="Proteomes" id="UP000679279">
    <property type="component" value="Segment"/>
</dbReference>
<dbReference type="GeneID" id="80400546"/>
<dbReference type="KEGG" id="vg:80400546"/>
<organism evidence="1 2">
    <name type="scientific">ssRNA phage SRR6255733_5</name>
    <dbReference type="NCBI Taxonomy" id="2786501"/>
    <lineage>
        <taxon>Viruses</taxon>
        <taxon>Riboviria</taxon>
        <taxon>Orthornavirae</taxon>
        <taxon>Lenarviricota</taxon>
        <taxon>Leviviricetes</taxon>
        <taxon>Timlovirales</taxon>
        <taxon>Steitzviridae</taxon>
        <taxon>Austrovirus</taxon>
        <taxon>Austrovirus limicola</taxon>
        <taxon>Nihlwovirus limicola</taxon>
    </lineage>
</organism>
<accession>A0A8S5L4U1</accession>